<dbReference type="GO" id="GO:0005524">
    <property type="term" value="F:ATP binding"/>
    <property type="evidence" value="ECO:0007669"/>
    <property type="project" value="UniProtKB-UniRule"/>
</dbReference>
<keyword evidence="6 10" id="KW-0418">Kinase</keyword>
<evidence type="ECO:0000259" key="11">
    <source>
        <dbReference type="Pfam" id="PF00288"/>
    </source>
</evidence>
<dbReference type="Gene3D" id="3.30.70.890">
    <property type="entry name" value="GHMP kinase, C-terminal domain"/>
    <property type="match status" value="1"/>
</dbReference>
<dbReference type="InterPro" id="IPR013750">
    <property type="entry name" value="GHMP_kinase_C_dom"/>
</dbReference>
<evidence type="ECO:0000256" key="5">
    <source>
        <dbReference type="ARBA" id="ARBA00022741"/>
    </source>
</evidence>
<keyword evidence="4 10" id="KW-0808">Transferase</keyword>
<comment type="function">
    <text evidence="10">Catalyzes the phosphorylation of the position 2 hydroxy group of 4-diphosphocytidyl-2C-methyl-D-erythritol.</text>
</comment>
<keyword evidence="5 10" id="KW-0547">Nucleotide-binding</keyword>
<dbReference type="Proteomes" id="UP000226429">
    <property type="component" value="Unassembled WGS sequence"/>
</dbReference>
<evidence type="ECO:0000256" key="8">
    <source>
        <dbReference type="ARBA" id="ARBA00023229"/>
    </source>
</evidence>
<evidence type="ECO:0000256" key="10">
    <source>
        <dbReference type="HAMAP-Rule" id="MF_00061"/>
    </source>
</evidence>
<evidence type="ECO:0000313" key="13">
    <source>
        <dbReference type="EMBL" id="RDH40728.1"/>
    </source>
</evidence>
<dbReference type="HAMAP" id="MF_00061">
    <property type="entry name" value="IspE"/>
    <property type="match status" value="1"/>
</dbReference>
<evidence type="ECO:0000256" key="3">
    <source>
        <dbReference type="ARBA" id="ARBA00017473"/>
    </source>
</evidence>
<organism evidence="13 14">
    <name type="scientific">Candidatus Aquirickettsiella gammari</name>
    <dbReference type="NCBI Taxonomy" id="2016198"/>
    <lineage>
        <taxon>Bacteria</taxon>
        <taxon>Pseudomonadati</taxon>
        <taxon>Pseudomonadota</taxon>
        <taxon>Gammaproteobacteria</taxon>
        <taxon>Legionellales</taxon>
        <taxon>Coxiellaceae</taxon>
        <taxon>Candidatus Aquirickettsiella</taxon>
    </lineage>
</organism>
<feature type="binding site" evidence="10">
    <location>
        <begin position="99"/>
        <end position="109"/>
    </location>
    <ligand>
        <name>ATP</name>
        <dbReference type="ChEBI" id="CHEBI:30616"/>
    </ligand>
</feature>
<comment type="caution">
    <text evidence="13">The sequence shown here is derived from an EMBL/GenBank/DDBJ whole genome shotgun (WGS) entry which is preliminary data.</text>
</comment>
<dbReference type="AlphaFoldDB" id="A0A370CIP2"/>
<keyword evidence="7 10" id="KW-0067">ATP-binding</keyword>
<evidence type="ECO:0000313" key="14">
    <source>
        <dbReference type="Proteomes" id="UP000226429"/>
    </source>
</evidence>
<keyword evidence="8 10" id="KW-0414">Isoprene biosynthesis</keyword>
<dbReference type="NCBIfam" id="TIGR00154">
    <property type="entry name" value="ispE"/>
    <property type="match status" value="1"/>
</dbReference>
<name>A0A370CIP2_9COXI</name>
<keyword evidence="14" id="KW-1185">Reference proteome</keyword>
<dbReference type="InterPro" id="IPR036554">
    <property type="entry name" value="GHMP_kinase_C_sf"/>
</dbReference>
<dbReference type="EC" id="2.7.1.148" evidence="2 10"/>
<dbReference type="PANTHER" id="PTHR43527">
    <property type="entry name" value="4-DIPHOSPHOCYTIDYL-2-C-METHYL-D-ERYTHRITOL KINASE, CHLOROPLASTIC"/>
    <property type="match status" value="1"/>
</dbReference>
<dbReference type="PIRSF" id="PIRSF010376">
    <property type="entry name" value="IspE"/>
    <property type="match status" value="1"/>
</dbReference>
<accession>A0A370CIP2</accession>
<gene>
    <name evidence="10" type="primary">ispE</name>
    <name evidence="13" type="ORF">CFE62_002025</name>
</gene>
<comment type="pathway">
    <text evidence="10">Isoprenoid biosynthesis; isopentenyl diphosphate biosynthesis via DXP pathway; isopentenyl diphosphate from 1-deoxy-D-xylulose 5-phosphate: step 3/6.</text>
</comment>
<dbReference type="UniPathway" id="UPA00056">
    <property type="reaction ID" value="UER00094"/>
</dbReference>
<feature type="domain" description="GHMP kinase C-terminal" evidence="12">
    <location>
        <begin position="213"/>
        <end position="268"/>
    </location>
</feature>
<dbReference type="SUPFAM" id="SSF55060">
    <property type="entry name" value="GHMP Kinase, C-terminal domain"/>
    <property type="match status" value="1"/>
</dbReference>
<dbReference type="InterPro" id="IPR004424">
    <property type="entry name" value="IspE"/>
</dbReference>
<dbReference type="GO" id="GO:0050515">
    <property type="term" value="F:4-(cytidine 5'-diphospho)-2-C-methyl-D-erythritol kinase activity"/>
    <property type="evidence" value="ECO:0007669"/>
    <property type="project" value="UniProtKB-UniRule"/>
</dbReference>
<evidence type="ECO:0000259" key="12">
    <source>
        <dbReference type="Pfam" id="PF08544"/>
    </source>
</evidence>
<dbReference type="SUPFAM" id="SSF54211">
    <property type="entry name" value="Ribosomal protein S5 domain 2-like"/>
    <property type="match status" value="1"/>
</dbReference>
<comment type="catalytic activity">
    <reaction evidence="10">
        <text>4-CDP-2-C-methyl-D-erythritol + ATP = 4-CDP-2-C-methyl-D-erythritol 2-phosphate + ADP + H(+)</text>
        <dbReference type="Rhea" id="RHEA:18437"/>
        <dbReference type="ChEBI" id="CHEBI:15378"/>
        <dbReference type="ChEBI" id="CHEBI:30616"/>
        <dbReference type="ChEBI" id="CHEBI:57823"/>
        <dbReference type="ChEBI" id="CHEBI:57919"/>
        <dbReference type="ChEBI" id="CHEBI:456216"/>
        <dbReference type="EC" id="2.7.1.148"/>
    </reaction>
</comment>
<dbReference type="EMBL" id="NMOS02000004">
    <property type="protein sequence ID" value="RDH40728.1"/>
    <property type="molecule type" value="Genomic_DNA"/>
</dbReference>
<feature type="active site" evidence="10">
    <location>
        <position position="141"/>
    </location>
</feature>
<evidence type="ECO:0000256" key="1">
    <source>
        <dbReference type="ARBA" id="ARBA00009684"/>
    </source>
</evidence>
<feature type="active site" evidence="10">
    <location>
        <position position="9"/>
    </location>
</feature>
<dbReference type="Pfam" id="PF08544">
    <property type="entry name" value="GHMP_kinases_C"/>
    <property type="match status" value="1"/>
</dbReference>
<dbReference type="GO" id="GO:0016114">
    <property type="term" value="P:terpenoid biosynthetic process"/>
    <property type="evidence" value="ECO:0007669"/>
    <property type="project" value="UniProtKB-UniRule"/>
</dbReference>
<dbReference type="Pfam" id="PF00288">
    <property type="entry name" value="GHMP_kinases_N"/>
    <property type="match status" value="1"/>
</dbReference>
<dbReference type="Gene3D" id="3.30.230.10">
    <property type="match status" value="1"/>
</dbReference>
<evidence type="ECO:0000256" key="6">
    <source>
        <dbReference type="ARBA" id="ARBA00022777"/>
    </source>
</evidence>
<dbReference type="PANTHER" id="PTHR43527:SF2">
    <property type="entry name" value="4-DIPHOSPHOCYTIDYL-2-C-METHYL-D-ERYTHRITOL KINASE, CHLOROPLASTIC"/>
    <property type="match status" value="1"/>
</dbReference>
<dbReference type="GO" id="GO:0019288">
    <property type="term" value="P:isopentenyl diphosphate biosynthetic process, methylerythritol 4-phosphate pathway"/>
    <property type="evidence" value="ECO:0007669"/>
    <property type="project" value="UniProtKB-UniRule"/>
</dbReference>
<protein>
    <recommendedName>
        <fullName evidence="3 10">4-diphosphocytidyl-2-C-methyl-D-erythritol kinase</fullName>
        <shortName evidence="10">CMK</shortName>
        <ecNumber evidence="2 10">2.7.1.148</ecNumber>
    </recommendedName>
    <alternativeName>
        <fullName evidence="9 10">4-(cytidine-5'-diphospho)-2-C-methyl-D-erythritol kinase</fullName>
    </alternativeName>
</protein>
<dbReference type="InterPro" id="IPR006204">
    <property type="entry name" value="GHMP_kinase_N_dom"/>
</dbReference>
<evidence type="ECO:0000256" key="2">
    <source>
        <dbReference type="ARBA" id="ARBA00012052"/>
    </source>
</evidence>
<evidence type="ECO:0000256" key="4">
    <source>
        <dbReference type="ARBA" id="ARBA00022679"/>
    </source>
</evidence>
<reference evidence="13 14" key="1">
    <citation type="journal article" date="2017" name="Int. J. Syst. Evol. Microbiol.">
        <title>Aquarickettsiella crustaci n. gen. n. sp. (Gammaproteobacteria: Legionellales: Coxiellaceae); a bacterial pathogen of the freshwater crustacean: Gammarus fossarum (Malacostraca: Amphipoda).</title>
        <authorList>
            <person name="Bojko J."/>
            <person name="Dunn A.M."/>
            <person name="Stebbing P.D."/>
            <person name="Van Aerle R."/>
            <person name="Bacela-Spychalska K."/>
            <person name="Bean T.P."/>
            <person name="Stentiford G.D."/>
        </authorList>
    </citation>
    <scope>NUCLEOTIDE SEQUENCE [LARGE SCALE GENOMIC DNA]</scope>
    <source>
        <strain evidence="13">RA15029</strain>
    </source>
</reference>
<comment type="similarity">
    <text evidence="1 10">Belongs to the GHMP kinase family. IspE subfamily.</text>
</comment>
<evidence type="ECO:0000256" key="7">
    <source>
        <dbReference type="ARBA" id="ARBA00022840"/>
    </source>
</evidence>
<feature type="domain" description="GHMP kinase N-terminal" evidence="11">
    <location>
        <begin position="71"/>
        <end position="148"/>
    </location>
</feature>
<dbReference type="InterPro" id="IPR020568">
    <property type="entry name" value="Ribosomal_Su5_D2-typ_SF"/>
</dbReference>
<evidence type="ECO:0000256" key="9">
    <source>
        <dbReference type="ARBA" id="ARBA00032554"/>
    </source>
</evidence>
<sequence length="292" mass="32158">MRSWPAPAKLNLFLHLTGRRSDGYHELQTVFQLIDYGDELSFTPRKDPQINCTCLSLFNPITAAIIPDADNLAIKAARLLQAKLKNAPGVDILIKKRIPIGSGLGGGSSNAATTLLVLNHLWNIYLSLDELLSLGATLGADVPLFVKGETSWAEGIGEQLQTIRLTQKWFVLLIPPLSISTEKLFSHPRLTYNTAAIKIQTFLSGSLDTHNDFENILRQDYPMMAEALDFLNHFAPARLSGTGACVFATLNSKAEAEALLEKIKAPYRGFLSKGLTTSPLRQIMNNWGVAKW</sequence>
<reference evidence="13 14" key="2">
    <citation type="journal article" date="2018" name="J. Invertebr. Pathol.">
        <title>'Candidatus Aquirickettsiella gammari' (Gammaproteobacteria: Legionellales: Coxiellaceae): A bacterial pathogen of the freshwater crustacean Gammarus fossarum (Malacostraca: Amphipoda).</title>
        <authorList>
            <person name="Bojko J."/>
            <person name="Dunn A.M."/>
            <person name="Stebbing P.D."/>
            <person name="van Aerle R."/>
            <person name="Bacela-Spychalska K."/>
            <person name="Bean T.P."/>
            <person name="Urrutia A."/>
            <person name="Stentiford G.D."/>
        </authorList>
    </citation>
    <scope>NUCLEOTIDE SEQUENCE [LARGE SCALE GENOMIC DNA]</scope>
    <source>
        <strain evidence="13">RA15029</strain>
    </source>
</reference>
<proteinExistence type="inferred from homology"/>
<dbReference type="InterPro" id="IPR014721">
    <property type="entry name" value="Ribsml_uS5_D2-typ_fold_subgr"/>
</dbReference>